<protein>
    <submittedName>
        <fullName evidence="3">Metallophosphoesterase</fullName>
    </submittedName>
</protein>
<feature type="chain" id="PRO_5045218670" evidence="1">
    <location>
        <begin position="28"/>
        <end position="321"/>
    </location>
</feature>
<evidence type="ECO:0000313" key="3">
    <source>
        <dbReference type="EMBL" id="MFB9687334.1"/>
    </source>
</evidence>
<dbReference type="Proteomes" id="UP001589535">
    <property type="component" value="Unassembled WGS sequence"/>
</dbReference>
<dbReference type="InterPro" id="IPR051918">
    <property type="entry name" value="STPP_CPPED1"/>
</dbReference>
<feature type="signal peptide" evidence="1">
    <location>
        <begin position="1"/>
        <end position="27"/>
    </location>
</feature>
<dbReference type="EMBL" id="JBHMBK010000018">
    <property type="protein sequence ID" value="MFB9687334.1"/>
    <property type="molecule type" value="Genomic_DNA"/>
</dbReference>
<sequence>MATLGTARLFGAATIMLLSSAVLPATAHGAPAVDAAEKFSIVVIPDTQYAAERYPAAFNAQGQWIKDNRVARNIRYVVHEGDIVDDSDQTGQWANANSALGRLDGNTPYILGVGNHDMDAMPKGQDPAVVRDAAAFNANFPVTRFSGLPSFGASYPAGKNDNSYHTFTAGGTSWLILALKYAPTDAEIAWGSTVIAAHPRHQVMVVTHAYQSGTTKDSVGKKLWTQLVSKHANVSFVFSGHYTAQGLITEKGMNGNTVYQVQADYQNILQLAPNSYFRVMNFDPAARTVAVTTYSPYLNKYLTDAKNQFTLTNVAFLPAVA</sequence>
<dbReference type="RefSeq" id="WP_378197815.1">
    <property type="nucleotide sequence ID" value="NZ_JBHMBK010000018.1"/>
</dbReference>
<proteinExistence type="predicted"/>
<name>A0ABV5U7J8_9PSEU</name>
<evidence type="ECO:0000256" key="1">
    <source>
        <dbReference type="SAM" id="SignalP"/>
    </source>
</evidence>
<accession>A0ABV5U7J8</accession>
<evidence type="ECO:0000313" key="4">
    <source>
        <dbReference type="Proteomes" id="UP001589535"/>
    </source>
</evidence>
<dbReference type="Pfam" id="PF00149">
    <property type="entry name" value="Metallophos"/>
    <property type="match status" value="1"/>
</dbReference>
<feature type="domain" description="Calcineurin-like phosphoesterase" evidence="2">
    <location>
        <begin position="40"/>
        <end position="241"/>
    </location>
</feature>
<comment type="caution">
    <text evidence="3">The sequence shown here is derived from an EMBL/GenBank/DDBJ whole genome shotgun (WGS) entry which is preliminary data.</text>
</comment>
<dbReference type="InterPro" id="IPR004843">
    <property type="entry name" value="Calcineurin-like_PHP"/>
</dbReference>
<organism evidence="3 4">
    <name type="scientific">Amycolatopsis plumensis</name>
    <dbReference type="NCBI Taxonomy" id="236508"/>
    <lineage>
        <taxon>Bacteria</taxon>
        <taxon>Bacillati</taxon>
        <taxon>Actinomycetota</taxon>
        <taxon>Actinomycetes</taxon>
        <taxon>Pseudonocardiales</taxon>
        <taxon>Pseudonocardiaceae</taxon>
        <taxon>Amycolatopsis</taxon>
    </lineage>
</organism>
<dbReference type="PANTHER" id="PTHR43143">
    <property type="entry name" value="METALLOPHOSPHOESTERASE, CALCINEURIN SUPERFAMILY"/>
    <property type="match status" value="1"/>
</dbReference>
<evidence type="ECO:0000259" key="2">
    <source>
        <dbReference type="Pfam" id="PF00149"/>
    </source>
</evidence>
<keyword evidence="1" id="KW-0732">Signal</keyword>
<keyword evidence="4" id="KW-1185">Reference proteome</keyword>
<dbReference type="SUPFAM" id="SSF56300">
    <property type="entry name" value="Metallo-dependent phosphatases"/>
    <property type="match status" value="1"/>
</dbReference>
<gene>
    <name evidence="3" type="ORF">ACFFTO_24410</name>
</gene>
<dbReference type="PANTHER" id="PTHR43143:SF5">
    <property type="entry name" value="SECRETED PROTEIN"/>
    <property type="match status" value="1"/>
</dbReference>
<dbReference type="Gene3D" id="3.60.21.10">
    <property type="match status" value="1"/>
</dbReference>
<dbReference type="InterPro" id="IPR029052">
    <property type="entry name" value="Metallo-depent_PP-like"/>
</dbReference>
<reference evidence="3 4" key="1">
    <citation type="submission" date="2024-09" db="EMBL/GenBank/DDBJ databases">
        <authorList>
            <person name="Sun Q."/>
            <person name="Mori K."/>
        </authorList>
    </citation>
    <scope>NUCLEOTIDE SEQUENCE [LARGE SCALE GENOMIC DNA]</scope>
    <source>
        <strain evidence="3 4">JCM 13852</strain>
    </source>
</reference>